<comment type="pathway">
    <text evidence="2">Purine metabolism; IMP biosynthesis via de novo pathway; IMP from 5-formamido-1-(5-phospho-D-ribosyl)imidazole-4-carboxamide: step 1/1.</text>
</comment>
<dbReference type="EMBL" id="QUSY01000258">
    <property type="protein sequence ID" value="RHY30966.1"/>
    <property type="molecule type" value="Genomic_DNA"/>
</dbReference>
<dbReference type="InterPro" id="IPR024051">
    <property type="entry name" value="AICAR_Tfase_dup_dom_sf"/>
</dbReference>
<evidence type="ECO:0000313" key="12">
    <source>
        <dbReference type="Proteomes" id="UP000285060"/>
    </source>
</evidence>
<evidence type="ECO:0000256" key="3">
    <source>
        <dbReference type="ARBA" id="ARBA00004954"/>
    </source>
</evidence>
<dbReference type="SMART" id="SM00798">
    <property type="entry name" value="AICARFT_IMPCHas"/>
    <property type="match status" value="1"/>
</dbReference>
<comment type="caution">
    <text evidence="11">The sequence shown here is derived from an EMBL/GenBank/DDBJ whole genome shotgun (WGS) entry which is preliminary data.</text>
</comment>
<dbReference type="AlphaFoldDB" id="A0A418AZ52"/>
<feature type="domain" description="MGS-like" evidence="10">
    <location>
        <begin position="25"/>
        <end position="175"/>
    </location>
</feature>
<comment type="similarity">
    <text evidence="4">Belongs to the PurH family.</text>
</comment>
<dbReference type="InterPro" id="IPR016193">
    <property type="entry name" value="Cytidine_deaminase-like"/>
</dbReference>
<keyword evidence="6" id="KW-0808">Transferase</keyword>
<dbReference type="InterPro" id="IPR011607">
    <property type="entry name" value="MGS-like_dom"/>
</dbReference>
<name>A0A418AZ52_9STRA</name>
<dbReference type="VEuPathDB" id="FungiDB:H310_03606"/>
<evidence type="ECO:0000256" key="7">
    <source>
        <dbReference type="ARBA" id="ARBA00022755"/>
    </source>
</evidence>
<dbReference type="InterPro" id="IPR036914">
    <property type="entry name" value="MGS-like_dom_sf"/>
</dbReference>
<dbReference type="PANTHER" id="PTHR11692:SF0">
    <property type="entry name" value="BIFUNCTIONAL PURINE BIOSYNTHESIS PROTEIN ATIC"/>
    <property type="match status" value="1"/>
</dbReference>
<evidence type="ECO:0000259" key="10">
    <source>
        <dbReference type="PROSITE" id="PS51855"/>
    </source>
</evidence>
<keyword evidence="5" id="KW-0963">Cytoplasm</keyword>
<keyword evidence="12" id="KW-1185">Reference proteome</keyword>
<dbReference type="Gene3D" id="3.40.50.1380">
    <property type="entry name" value="Methylglyoxal synthase-like domain"/>
    <property type="match status" value="1"/>
</dbReference>
<dbReference type="Gene3D" id="3.40.140.20">
    <property type="match status" value="2"/>
</dbReference>
<dbReference type="PROSITE" id="PS51855">
    <property type="entry name" value="MGS"/>
    <property type="match status" value="1"/>
</dbReference>
<protein>
    <recommendedName>
        <fullName evidence="10">MGS-like domain-containing protein</fullName>
    </recommendedName>
</protein>
<dbReference type="InterPro" id="IPR002695">
    <property type="entry name" value="PurH-like"/>
</dbReference>
<dbReference type="FunFam" id="3.40.50.1380:FF:000001">
    <property type="entry name" value="Bifunctional purine biosynthesis protein PurH"/>
    <property type="match status" value="1"/>
</dbReference>
<dbReference type="GO" id="GO:0003937">
    <property type="term" value="F:IMP cyclohydrolase activity"/>
    <property type="evidence" value="ECO:0007669"/>
    <property type="project" value="InterPro"/>
</dbReference>
<dbReference type="Proteomes" id="UP000285060">
    <property type="component" value="Unassembled WGS sequence"/>
</dbReference>
<accession>A0A418AZ52</accession>
<evidence type="ECO:0000256" key="1">
    <source>
        <dbReference type="ARBA" id="ARBA00004514"/>
    </source>
</evidence>
<dbReference type="CDD" id="cd01421">
    <property type="entry name" value="IMPCH"/>
    <property type="match status" value="1"/>
</dbReference>
<evidence type="ECO:0000256" key="4">
    <source>
        <dbReference type="ARBA" id="ARBA00007667"/>
    </source>
</evidence>
<dbReference type="Pfam" id="PF02142">
    <property type="entry name" value="MGS"/>
    <property type="match status" value="1"/>
</dbReference>
<dbReference type="Gene3D" id="1.10.287.440">
    <property type="match status" value="1"/>
</dbReference>
<evidence type="ECO:0000256" key="9">
    <source>
        <dbReference type="ARBA" id="ARBA00023268"/>
    </source>
</evidence>
<dbReference type="PANTHER" id="PTHR11692">
    <property type="entry name" value="BIFUNCTIONAL PURINE BIOSYNTHESIS PROTEIN PURH"/>
    <property type="match status" value="1"/>
</dbReference>
<evidence type="ECO:0000313" key="11">
    <source>
        <dbReference type="EMBL" id="RHY30966.1"/>
    </source>
</evidence>
<comment type="pathway">
    <text evidence="3">Purine metabolism; IMP biosynthesis via de novo pathway; 5-formamido-1-(5-phospho-D-ribosyl)imidazole-4-carboxamide from 5-amino-1-(5-phospho-D-ribosyl)imidazole-4-carboxamide (10-formyl THF route): step 1/1.</text>
</comment>
<proteinExistence type="inferred from homology"/>
<dbReference type="GO" id="GO:0006189">
    <property type="term" value="P:'de novo' IMP biosynthetic process"/>
    <property type="evidence" value="ECO:0007669"/>
    <property type="project" value="UniProtKB-UniPathway"/>
</dbReference>
<evidence type="ECO:0000256" key="6">
    <source>
        <dbReference type="ARBA" id="ARBA00022679"/>
    </source>
</evidence>
<dbReference type="PIRSF" id="PIRSF000414">
    <property type="entry name" value="AICARFT_IMPCHas"/>
    <property type="match status" value="1"/>
</dbReference>
<keyword evidence="9" id="KW-0511">Multifunctional enzyme</keyword>
<dbReference type="GO" id="GO:0004643">
    <property type="term" value="F:phosphoribosylaminoimidazolecarboxamide formyltransferase activity"/>
    <property type="evidence" value="ECO:0007669"/>
    <property type="project" value="InterPro"/>
</dbReference>
<keyword evidence="8" id="KW-0378">Hydrolase</keyword>
<evidence type="ECO:0000256" key="5">
    <source>
        <dbReference type="ARBA" id="ARBA00022490"/>
    </source>
</evidence>
<sequence>MEVSIITSSFPNNPRMAHIITAVASQVKDVVPIRRALLSVSDKTGLVELAAFLAGQGIELLSTGGTAKAMRDAGLTVIDVSEYTESPEMMDGRVKTLHPKIHGGLLGVRGNKQHEADMAAHGIKNIDLMVLNLYAFEATVKSGGNFETCIENIDIGGPSMLRSSAKNHASVVICTNPSQYSTLIEEMKAHAAGTTLAFRKKCAAAAFTLSAHYDTQISKWFNAQLGQESNDVTQTYTPALTLKYGCNPHQNPASISTINGAKLPFKVLNGTPGYINLLDAANAYQLVAEVRQALNLPAAASFKHVSPAGAAVYVPLDDKLKAAYEVGNIELTPLSVAYLRARNADPLSSFGDFVAVSDVVDEATAKVLKREVSDGIIAPGYEPAALAILSEKKGGKFIVLEADPTFVPPTMEYREVYGMTFAQRRNDVLFNHSHVSDVQTLVAPLTDAAQRDLILAAITLKYTQSNSVGYAKDGQMIGVGAGQQSRVDCVKLAGRKVAVWHLRQHPKVASLAFKSSVKRQERVNARVRYIEGDMAPVEKAAFDAQFDAVPEPLTDAEKAAFVAELTGVSLASDAFFPFRDGIDHAAKLGVSFITQPGGSNRDDDIKQACLEYGITMTFSGVRLFHH</sequence>
<dbReference type="SUPFAM" id="SSF53927">
    <property type="entry name" value="Cytidine deaminase-like"/>
    <property type="match status" value="1"/>
</dbReference>
<dbReference type="NCBIfam" id="TIGR00355">
    <property type="entry name" value="purH"/>
    <property type="match status" value="1"/>
</dbReference>
<organism evidence="11 12">
    <name type="scientific">Aphanomyces invadans</name>
    <dbReference type="NCBI Taxonomy" id="157072"/>
    <lineage>
        <taxon>Eukaryota</taxon>
        <taxon>Sar</taxon>
        <taxon>Stramenopiles</taxon>
        <taxon>Oomycota</taxon>
        <taxon>Saprolegniomycetes</taxon>
        <taxon>Saprolegniales</taxon>
        <taxon>Verrucalvaceae</taxon>
        <taxon>Aphanomyces</taxon>
    </lineage>
</organism>
<gene>
    <name evidence="11" type="ORF">DYB32_003877</name>
</gene>
<dbReference type="FunFam" id="3.40.140.20:FF:000003">
    <property type="entry name" value="Bifunctional purine biosynthesis protein"/>
    <property type="match status" value="1"/>
</dbReference>
<dbReference type="SMART" id="SM00851">
    <property type="entry name" value="MGS"/>
    <property type="match status" value="1"/>
</dbReference>
<dbReference type="HAMAP" id="MF_00139">
    <property type="entry name" value="PurH"/>
    <property type="match status" value="1"/>
</dbReference>
<dbReference type="GO" id="GO:0005829">
    <property type="term" value="C:cytosol"/>
    <property type="evidence" value="ECO:0007669"/>
    <property type="project" value="UniProtKB-SubCell"/>
</dbReference>
<reference evidence="11 12" key="1">
    <citation type="submission" date="2018-08" db="EMBL/GenBank/DDBJ databases">
        <title>Aphanomyces genome sequencing and annotation.</title>
        <authorList>
            <person name="Minardi D."/>
            <person name="Oidtmann B."/>
            <person name="Van Der Giezen M."/>
            <person name="Studholme D.J."/>
        </authorList>
    </citation>
    <scope>NUCLEOTIDE SEQUENCE [LARGE SCALE GENOMIC DNA]</scope>
    <source>
        <strain evidence="11 12">NJM0002</strain>
    </source>
</reference>
<comment type="subcellular location">
    <subcellularLocation>
        <location evidence="1">Cytoplasm</location>
        <location evidence="1">Cytosol</location>
    </subcellularLocation>
</comment>
<dbReference type="NCBIfam" id="NF005492">
    <property type="entry name" value="PRK07106.1"/>
    <property type="match status" value="1"/>
</dbReference>
<dbReference type="SUPFAM" id="SSF52335">
    <property type="entry name" value="Methylglyoxal synthase-like"/>
    <property type="match status" value="1"/>
</dbReference>
<dbReference type="UniPathway" id="UPA00074">
    <property type="reaction ID" value="UER00133"/>
</dbReference>
<evidence type="ECO:0000256" key="8">
    <source>
        <dbReference type="ARBA" id="ARBA00022801"/>
    </source>
</evidence>
<dbReference type="Pfam" id="PF01808">
    <property type="entry name" value="AICARFT_IMPCHas"/>
    <property type="match status" value="1"/>
</dbReference>
<dbReference type="NCBIfam" id="NF002049">
    <property type="entry name" value="PRK00881.1"/>
    <property type="match status" value="1"/>
</dbReference>
<dbReference type="InterPro" id="IPR024050">
    <property type="entry name" value="AICAR_Tfase_insert_dom_sf"/>
</dbReference>
<evidence type="ECO:0000256" key="2">
    <source>
        <dbReference type="ARBA" id="ARBA00004844"/>
    </source>
</evidence>
<keyword evidence="7" id="KW-0658">Purine biosynthesis</keyword>